<gene>
    <name evidence="3" type="ORF">PXEA_LOCUS10602</name>
</gene>
<evidence type="ECO:0000313" key="3">
    <source>
        <dbReference type="EMBL" id="VEL17162.1"/>
    </source>
</evidence>
<feature type="domain" description="EF-hand" evidence="2">
    <location>
        <begin position="1"/>
        <end position="30"/>
    </location>
</feature>
<dbReference type="PROSITE" id="PS00018">
    <property type="entry name" value="EF_HAND_1"/>
    <property type="match status" value="1"/>
</dbReference>
<sequence>MEAFRRMDTTRTGQITIQQLNALLKRNDLILSPDDLYHLLTGYDTNMDGLISYFEFVTQTLNIFKANH</sequence>
<dbReference type="Proteomes" id="UP000784294">
    <property type="component" value="Unassembled WGS sequence"/>
</dbReference>
<dbReference type="InterPro" id="IPR011992">
    <property type="entry name" value="EF-hand-dom_pair"/>
</dbReference>
<dbReference type="InterPro" id="IPR002048">
    <property type="entry name" value="EF_hand_dom"/>
</dbReference>
<organism evidence="3 4">
    <name type="scientific">Protopolystoma xenopodis</name>
    <dbReference type="NCBI Taxonomy" id="117903"/>
    <lineage>
        <taxon>Eukaryota</taxon>
        <taxon>Metazoa</taxon>
        <taxon>Spiralia</taxon>
        <taxon>Lophotrochozoa</taxon>
        <taxon>Platyhelminthes</taxon>
        <taxon>Monogenea</taxon>
        <taxon>Polyopisthocotylea</taxon>
        <taxon>Polystomatidea</taxon>
        <taxon>Polystomatidae</taxon>
        <taxon>Protopolystoma</taxon>
    </lineage>
</organism>
<evidence type="ECO:0000313" key="4">
    <source>
        <dbReference type="Proteomes" id="UP000784294"/>
    </source>
</evidence>
<comment type="caution">
    <text evidence="3">The sequence shown here is derived from an EMBL/GenBank/DDBJ whole genome shotgun (WGS) entry which is preliminary data.</text>
</comment>
<dbReference type="SUPFAM" id="SSF47473">
    <property type="entry name" value="EF-hand"/>
    <property type="match status" value="1"/>
</dbReference>
<name>A0A448WPV8_9PLAT</name>
<dbReference type="PROSITE" id="PS50222">
    <property type="entry name" value="EF_HAND_2"/>
    <property type="match status" value="1"/>
</dbReference>
<evidence type="ECO:0000256" key="1">
    <source>
        <dbReference type="ARBA" id="ARBA00022837"/>
    </source>
</evidence>
<keyword evidence="1" id="KW-0106">Calcium</keyword>
<dbReference type="InterPro" id="IPR018247">
    <property type="entry name" value="EF_Hand_1_Ca_BS"/>
</dbReference>
<proteinExistence type="predicted"/>
<dbReference type="AlphaFoldDB" id="A0A448WPV8"/>
<evidence type="ECO:0000259" key="2">
    <source>
        <dbReference type="PROSITE" id="PS50222"/>
    </source>
</evidence>
<accession>A0A448WPV8</accession>
<keyword evidence="4" id="KW-1185">Reference proteome</keyword>
<dbReference type="GO" id="GO:0005509">
    <property type="term" value="F:calcium ion binding"/>
    <property type="evidence" value="ECO:0007669"/>
    <property type="project" value="InterPro"/>
</dbReference>
<reference evidence="3" key="1">
    <citation type="submission" date="2018-11" db="EMBL/GenBank/DDBJ databases">
        <authorList>
            <consortium name="Pathogen Informatics"/>
        </authorList>
    </citation>
    <scope>NUCLEOTIDE SEQUENCE</scope>
</reference>
<dbReference type="Pfam" id="PF13499">
    <property type="entry name" value="EF-hand_7"/>
    <property type="match status" value="1"/>
</dbReference>
<dbReference type="Gene3D" id="1.10.238.10">
    <property type="entry name" value="EF-hand"/>
    <property type="match status" value="1"/>
</dbReference>
<protein>
    <recommendedName>
        <fullName evidence="2">EF-hand domain-containing protein</fullName>
    </recommendedName>
</protein>
<dbReference type="EMBL" id="CAAALY010031355">
    <property type="protein sequence ID" value="VEL17162.1"/>
    <property type="molecule type" value="Genomic_DNA"/>
</dbReference>
<dbReference type="OrthoDB" id="26525at2759"/>